<evidence type="ECO:0000313" key="1">
    <source>
        <dbReference type="EMBL" id="KAI3758542.1"/>
    </source>
</evidence>
<reference evidence="1 2" key="2">
    <citation type="journal article" date="2022" name="Mol. Ecol. Resour.">
        <title>The genomes of chicory, endive, great burdock and yacon provide insights into Asteraceae paleo-polyploidization history and plant inulin production.</title>
        <authorList>
            <person name="Fan W."/>
            <person name="Wang S."/>
            <person name="Wang H."/>
            <person name="Wang A."/>
            <person name="Jiang F."/>
            <person name="Liu H."/>
            <person name="Zhao H."/>
            <person name="Xu D."/>
            <person name="Zhang Y."/>
        </authorList>
    </citation>
    <scope>NUCLEOTIDE SEQUENCE [LARGE SCALE GENOMIC DNA]</scope>
    <source>
        <strain evidence="2">cv. Niubang</strain>
    </source>
</reference>
<accession>A0ACB9EI68</accession>
<organism evidence="1 2">
    <name type="scientific">Arctium lappa</name>
    <name type="common">Greater burdock</name>
    <name type="synonym">Lappa major</name>
    <dbReference type="NCBI Taxonomy" id="4217"/>
    <lineage>
        <taxon>Eukaryota</taxon>
        <taxon>Viridiplantae</taxon>
        <taxon>Streptophyta</taxon>
        <taxon>Embryophyta</taxon>
        <taxon>Tracheophyta</taxon>
        <taxon>Spermatophyta</taxon>
        <taxon>Magnoliopsida</taxon>
        <taxon>eudicotyledons</taxon>
        <taxon>Gunneridae</taxon>
        <taxon>Pentapetalae</taxon>
        <taxon>asterids</taxon>
        <taxon>campanulids</taxon>
        <taxon>Asterales</taxon>
        <taxon>Asteraceae</taxon>
        <taxon>Carduoideae</taxon>
        <taxon>Cardueae</taxon>
        <taxon>Arctiinae</taxon>
        <taxon>Arctium</taxon>
    </lineage>
</organism>
<name>A0ACB9EI68_ARCLA</name>
<reference evidence="2" key="1">
    <citation type="journal article" date="2022" name="Mol. Ecol. Resour.">
        <title>The genomes of chicory, endive, great burdock and yacon provide insights into Asteraceae palaeo-polyploidization history and plant inulin production.</title>
        <authorList>
            <person name="Fan W."/>
            <person name="Wang S."/>
            <person name="Wang H."/>
            <person name="Wang A."/>
            <person name="Jiang F."/>
            <person name="Liu H."/>
            <person name="Zhao H."/>
            <person name="Xu D."/>
            <person name="Zhang Y."/>
        </authorList>
    </citation>
    <scope>NUCLEOTIDE SEQUENCE [LARGE SCALE GENOMIC DNA]</scope>
    <source>
        <strain evidence="2">cv. Niubang</strain>
    </source>
</reference>
<proteinExistence type="predicted"/>
<comment type="caution">
    <text evidence="1">The sequence shown here is derived from an EMBL/GenBank/DDBJ whole genome shotgun (WGS) entry which is preliminary data.</text>
</comment>
<dbReference type="EMBL" id="CM042048">
    <property type="protein sequence ID" value="KAI3758542.1"/>
    <property type="molecule type" value="Genomic_DNA"/>
</dbReference>
<protein>
    <submittedName>
        <fullName evidence="1">Uncharacterized protein</fullName>
    </submittedName>
</protein>
<keyword evidence="2" id="KW-1185">Reference proteome</keyword>
<evidence type="ECO:0000313" key="2">
    <source>
        <dbReference type="Proteomes" id="UP001055879"/>
    </source>
</evidence>
<gene>
    <name evidence="1" type="ORF">L6452_06109</name>
</gene>
<sequence length="1239" mass="139619">MISRVNCNQLCDYRNFSTLGYSQKLHRNCLSFSSCAVRSLHFSLKIVLSRLRVSTPTMADPDGKAAKELIHDIGKQLAAKQKCPHKDFLVKLLRQACSALPKLKTQSDLLKPAIKPLSDSLLKHGLLRQNDKDLRLLVAICVCEILRILAPNPGFRDEDFRDIFQLLLGMFAELVDTKSPYFSRRVELLETIAKFNFCVLMLDTGSEDLVMKMFTIFFSVIRKEHSSNVVGAMSTIMSLIFEEKGSQALLEVILQNLLKDVKDASPASFLLAVSVIQGCSQALQPFVCRFLNCCILDRNSVNSELKESYHAIIFEIFQCAPQMLIAVIPNLTQELLTDQVDVRITAIKFVGRLFSVPGRHVAQEYHHLFIEFLNRFSDKSGEVRLNAVLCAKPFCLTNPSGEESVALLTALEGRLLDFDDKVRTQAVAVVCDLAKSNLRPLPPQMIAQAAKRLRDKKVSVRKKALKMLLDVYHDYCIKCSEGISKLSDDFEQIPCGILLLCYHKEDTEFGPQNIEHVLEEDLFPISLSVEERTRHWLFLFSHLVSAHQNGIFSSAHERALTAVLCQKKRLQIEMQSYLELRTHEKNISGRGEERVKKLFAKMSTCFPTTINAEECFHKLHLVKDADLFNTLKEILVEVKFESSQIIRDNFLRKIKDVHSIFEFLQSLLTKCSFNIFSSDHVSCILYHLSEGNFREANLKNACVTLLLIIVDAFPSLLRGSEERFCDMLLEEKSLFCNELLQMLVKAGRHISVNLSVIYPFLERICLNGTRAQAKLALSAIRELIVTSEQFSFSELSKTLVDALKSGQHTLTALQSLGCMAQHSVSAFESHAEEITRYIVENIFLVKEGVMLDDLVSSHDTSEGSTSCKLKIFGLKALVRSFLPHQRVGVTRQIDEVLGIISQMLQRTKVSKGILSCETDLEHLRSAAATSVLRLSQMWDPHISPHIYRLTVLTAKDHSSMVRQLFLKKTFKLLKNNVIHCKYLCAFALAASDTSGDSQKDDSLNYMAEIIRNRHRQAKASRTSAVKRDAADDPVCAVIFLIHILAHDTEFPSQDSEYEEKSGSFFSPLVFTLQALLNPCFVDGDMNRICTVVSKLHNIFNAIKRAEDALDVQKTSRLHVLANFGAKYLVETKMSGTLVSHTKTNVLLPSLLYRKSDAEQQQSARDHAKGGCKSVEDPSAVDGQLHKRSKSLNAHKRKLHETEKRIVSGEGENQDFAFPESVAFHEKPSLSQMEDSSCGE</sequence>
<dbReference type="Proteomes" id="UP001055879">
    <property type="component" value="Linkage Group LG02"/>
</dbReference>